<evidence type="ECO:0000256" key="1">
    <source>
        <dbReference type="ARBA" id="ARBA00022741"/>
    </source>
</evidence>
<dbReference type="NCBIfam" id="TIGR00231">
    <property type="entry name" value="small_GTP"/>
    <property type="match status" value="1"/>
</dbReference>
<protein>
    <submittedName>
        <fullName evidence="3">Ras- protein Rab-12</fullName>
    </submittedName>
</protein>
<evidence type="ECO:0000313" key="4">
    <source>
        <dbReference type="Proteomes" id="UP001470230"/>
    </source>
</evidence>
<dbReference type="Gene3D" id="3.40.50.300">
    <property type="entry name" value="P-loop containing nucleotide triphosphate hydrolases"/>
    <property type="match status" value="1"/>
</dbReference>
<proteinExistence type="predicted"/>
<sequence>MKVVLVGDTQVGKTCILARLTSGTFRTNSPATVGAAFQNHVMTTSKGAVTMQIWDTAGQEKYRALAPMYYRSAHVAILFFDLTNLDSFKSLDQWANELEEKTTGDLRLFLVGNKSDLVEERKIKREDAEEFGFQHGAIEYIETSAKNGNGVVELFTKVAEVSESFATQDDADQPAKAEISSKQIGEQSGSSSGCNC</sequence>
<dbReference type="PROSITE" id="PS51421">
    <property type="entry name" value="RAS"/>
    <property type="match status" value="1"/>
</dbReference>
<organism evidence="3 4">
    <name type="scientific">Tritrichomonas musculus</name>
    <dbReference type="NCBI Taxonomy" id="1915356"/>
    <lineage>
        <taxon>Eukaryota</taxon>
        <taxon>Metamonada</taxon>
        <taxon>Parabasalia</taxon>
        <taxon>Tritrichomonadida</taxon>
        <taxon>Tritrichomonadidae</taxon>
        <taxon>Tritrichomonas</taxon>
    </lineage>
</organism>
<evidence type="ECO:0000256" key="2">
    <source>
        <dbReference type="SAM" id="MobiDB-lite"/>
    </source>
</evidence>
<dbReference type="PROSITE" id="PS51420">
    <property type="entry name" value="RHO"/>
    <property type="match status" value="1"/>
</dbReference>
<dbReference type="InterPro" id="IPR001806">
    <property type="entry name" value="Small_GTPase"/>
</dbReference>
<dbReference type="SMART" id="SM00173">
    <property type="entry name" value="RAS"/>
    <property type="match status" value="1"/>
</dbReference>
<dbReference type="SMART" id="SM00175">
    <property type="entry name" value="RAB"/>
    <property type="match status" value="1"/>
</dbReference>
<dbReference type="SMART" id="SM00176">
    <property type="entry name" value="RAN"/>
    <property type="match status" value="1"/>
</dbReference>
<dbReference type="Proteomes" id="UP001470230">
    <property type="component" value="Unassembled WGS sequence"/>
</dbReference>
<keyword evidence="1" id="KW-0547">Nucleotide-binding</keyword>
<feature type="compositionally biased region" description="Polar residues" evidence="2">
    <location>
        <begin position="180"/>
        <end position="196"/>
    </location>
</feature>
<dbReference type="InterPro" id="IPR005225">
    <property type="entry name" value="Small_GTP-bd"/>
</dbReference>
<dbReference type="Pfam" id="PF00071">
    <property type="entry name" value="Ras"/>
    <property type="match status" value="1"/>
</dbReference>
<keyword evidence="4" id="KW-1185">Reference proteome</keyword>
<reference evidence="3 4" key="1">
    <citation type="submission" date="2024-04" db="EMBL/GenBank/DDBJ databases">
        <title>Tritrichomonas musculus Genome.</title>
        <authorList>
            <person name="Alves-Ferreira E."/>
            <person name="Grigg M."/>
            <person name="Lorenzi H."/>
            <person name="Galac M."/>
        </authorList>
    </citation>
    <scope>NUCLEOTIDE SEQUENCE [LARGE SCALE GENOMIC DNA]</scope>
    <source>
        <strain evidence="3 4">EAF2021</strain>
    </source>
</reference>
<dbReference type="CDD" id="cd00154">
    <property type="entry name" value="Rab"/>
    <property type="match status" value="1"/>
</dbReference>
<dbReference type="EMBL" id="JAPFFF010000003">
    <property type="protein sequence ID" value="KAK8895044.1"/>
    <property type="molecule type" value="Genomic_DNA"/>
</dbReference>
<dbReference type="PROSITE" id="PS51419">
    <property type="entry name" value="RAB"/>
    <property type="match status" value="1"/>
</dbReference>
<dbReference type="SMART" id="SM00174">
    <property type="entry name" value="RHO"/>
    <property type="match status" value="1"/>
</dbReference>
<feature type="region of interest" description="Disordered" evidence="2">
    <location>
        <begin position="166"/>
        <end position="196"/>
    </location>
</feature>
<dbReference type="SUPFAM" id="SSF52540">
    <property type="entry name" value="P-loop containing nucleoside triphosphate hydrolases"/>
    <property type="match status" value="1"/>
</dbReference>
<comment type="caution">
    <text evidence="3">The sequence shown here is derived from an EMBL/GenBank/DDBJ whole genome shotgun (WGS) entry which is preliminary data.</text>
</comment>
<accession>A0ABR2KV96</accession>
<dbReference type="PANTHER" id="PTHR47978">
    <property type="match status" value="1"/>
</dbReference>
<name>A0ABR2KV96_9EUKA</name>
<dbReference type="PRINTS" id="PR00449">
    <property type="entry name" value="RASTRNSFRMNG"/>
</dbReference>
<gene>
    <name evidence="3" type="ORF">M9Y10_023486</name>
</gene>
<dbReference type="InterPro" id="IPR027417">
    <property type="entry name" value="P-loop_NTPase"/>
</dbReference>
<evidence type="ECO:0000313" key="3">
    <source>
        <dbReference type="EMBL" id="KAK8895044.1"/>
    </source>
</evidence>